<comment type="caution">
    <text evidence="1">The sequence shown here is derived from an EMBL/GenBank/DDBJ whole genome shotgun (WGS) entry which is preliminary data.</text>
</comment>
<organism evidence="1">
    <name type="scientific">marine sediment metagenome</name>
    <dbReference type="NCBI Taxonomy" id="412755"/>
    <lineage>
        <taxon>unclassified sequences</taxon>
        <taxon>metagenomes</taxon>
        <taxon>ecological metagenomes</taxon>
    </lineage>
</organism>
<dbReference type="AlphaFoldDB" id="A0A0F9HLL2"/>
<accession>A0A0F9HLL2</accession>
<sequence length="135" mass="14686">MGAQGIWLGNASWPSNRSCGQFAKDVFRIAGAKTDKEKALAFYDWYTRCMMRGANLMTPDGAGGYSRCYDPLPTLTSWGHGECTFWGWVAAECLKKAGASLDVPLVLRTATDDGWVLLAAGTLMIATWVAPVRDT</sequence>
<evidence type="ECO:0000313" key="1">
    <source>
        <dbReference type="EMBL" id="KKM16027.1"/>
    </source>
</evidence>
<proteinExistence type="predicted"/>
<gene>
    <name evidence="1" type="ORF">LCGC14_1690030</name>
</gene>
<dbReference type="EMBL" id="LAZR01014770">
    <property type="protein sequence ID" value="KKM16027.1"/>
    <property type="molecule type" value="Genomic_DNA"/>
</dbReference>
<reference evidence="1" key="1">
    <citation type="journal article" date="2015" name="Nature">
        <title>Complex archaea that bridge the gap between prokaryotes and eukaryotes.</title>
        <authorList>
            <person name="Spang A."/>
            <person name="Saw J.H."/>
            <person name="Jorgensen S.L."/>
            <person name="Zaremba-Niedzwiedzka K."/>
            <person name="Martijn J."/>
            <person name="Lind A.E."/>
            <person name="van Eijk R."/>
            <person name="Schleper C."/>
            <person name="Guy L."/>
            <person name="Ettema T.J."/>
        </authorList>
    </citation>
    <scope>NUCLEOTIDE SEQUENCE</scope>
</reference>
<protein>
    <submittedName>
        <fullName evidence="1">Uncharacterized protein</fullName>
    </submittedName>
</protein>
<feature type="non-terminal residue" evidence="1">
    <location>
        <position position="135"/>
    </location>
</feature>
<name>A0A0F9HLL2_9ZZZZ</name>